<reference evidence="1" key="1">
    <citation type="submission" date="2014-11" db="EMBL/GenBank/DDBJ databases">
        <authorList>
            <person name="Amaro Gonzalez C."/>
        </authorList>
    </citation>
    <scope>NUCLEOTIDE SEQUENCE</scope>
</reference>
<evidence type="ECO:0000313" key="1">
    <source>
        <dbReference type="EMBL" id="JAH53478.1"/>
    </source>
</evidence>
<dbReference type="EMBL" id="GBXM01055099">
    <property type="protein sequence ID" value="JAH53478.1"/>
    <property type="molecule type" value="Transcribed_RNA"/>
</dbReference>
<protein>
    <submittedName>
        <fullName evidence="1">Uncharacterized protein</fullName>
    </submittedName>
</protein>
<sequence length="15" mass="1580">MSVLRTTAGVNEKAC</sequence>
<reference evidence="1" key="2">
    <citation type="journal article" date="2015" name="Fish Shellfish Immunol.">
        <title>Early steps in the European eel (Anguilla anguilla)-Vibrio vulnificus interaction in the gills: Role of the RtxA13 toxin.</title>
        <authorList>
            <person name="Callol A."/>
            <person name="Pajuelo D."/>
            <person name="Ebbesson L."/>
            <person name="Teles M."/>
            <person name="MacKenzie S."/>
            <person name="Amaro C."/>
        </authorList>
    </citation>
    <scope>NUCLEOTIDE SEQUENCE</scope>
</reference>
<organism evidence="1">
    <name type="scientific">Anguilla anguilla</name>
    <name type="common">European freshwater eel</name>
    <name type="synonym">Muraena anguilla</name>
    <dbReference type="NCBI Taxonomy" id="7936"/>
    <lineage>
        <taxon>Eukaryota</taxon>
        <taxon>Metazoa</taxon>
        <taxon>Chordata</taxon>
        <taxon>Craniata</taxon>
        <taxon>Vertebrata</taxon>
        <taxon>Euteleostomi</taxon>
        <taxon>Actinopterygii</taxon>
        <taxon>Neopterygii</taxon>
        <taxon>Teleostei</taxon>
        <taxon>Anguilliformes</taxon>
        <taxon>Anguillidae</taxon>
        <taxon>Anguilla</taxon>
    </lineage>
</organism>
<name>A0A0E9TL65_ANGAN</name>
<proteinExistence type="predicted"/>
<accession>A0A0E9TL65</accession>